<keyword evidence="3" id="KW-1185">Reference proteome</keyword>
<gene>
    <name evidence="2" type="ORF">Taro_013316</name>
</gene>
<feature type="region of interest" description="Disordered" evidence="1">
    <location>
        <begin position="1"/>
        <end position="20"/>
    </location>
</feature>
<organism evidence="2 3">
    <name type="scientific">Colocasia esculenta</name>
    <name type="common">Wild taro</name>
    <name type="synonym">Arum esculentum</name>
    <dbReference type="NCBI Taxonomy" id="4460"/>
    <lineage>
        <taxon>Eukaryota</taxon>
        <taxon>Viridiplantae</taxon>
        <taxon>Streptophyta</taxon>
        <taxon>Embryophyta</taxon>
        <taxon>Tracheophyta</taxon>
        <taxon>Spermatophyta</taxon>
        <taxon>Magnoliopsida</taxon>
        <taxon>Liliopsida</taxon>
        <taxon>Araceae</taxon>
        <taxon>Aroideae</taxon>
        <taxon>Colocasieae</taxon>
        <taxon>Colocasia</taxon>
    </lineage>
</organism>
<comment type="caution">
    <text evidence="2">The sequence shown here is derived from an EMBL/GenBank/DDBJ whole genome shotgun (WGS) entry which is preliminary data.</text>
</comment>
<name>A0A843UFL6_COLES</name>
<evidence type="ECO:0000313" key="2">
    <source>
        <dbReference type="EMBL" id="MQL80866.1"/>
    </source>
</evidence>
<accession>A0A843UFL6</accession>
<proteinExistence type="predicted"/>
<dbReference type="Proteomes" id="UP000652761">
    <property type="component" value="Unassembled WGS sequence"/>
</dbReference>
<dbReference type="AlphaFoldDB" id="A0A843UFL6"/>
<protein>
    <submittedName>
        <fullName evidence="2">Uncharacterized protein</fullName>
    </submittedName>
</protein>
<evidence type="ECO:0000313" key="3">
    <source>
        <dbReference type="Proteomes" id="UP000652761"/>
    </source>
</evidence>
<evidence type="ECO:0000256" key="1">
    <source>
        <dbReference type="SAM" id="MobiDB-lite"/>
    </source>
</evidence>
<reference evidence="2" key="1">
    <citation type="submission" date="2017-07" db="EMBL/GenBank/DDBJ databases">
        <title>Taro Niue Genome Assembly and Annotation.</title>
        <authorList>
            <person name="Atibalentja N."/>
            <person name="Keating K."/>
            <person name="Fields C.J."/>
        </authorList>
    </citation>
    <scope>NUCLEOTIDE SEQUENCE</scope>
    <source>
        <strain evidence="2">Niue_2</strain>
        <tissue evidence="2">Leaf</tissue>
    </source>
</reference>
<sequence>MKGTDTYSHEVPPRNHNHNCAHTRQEVDDDFVAIKILGQRQSIMPFTPVGVQTLDVKCECTQDKAQNPSAKEQDKLLK</sequence>
<dbReference type="EMBL" id="NMUH01000530">
    <property type="protein sequence ID" value="MQL80866.1"/>
    <property type="molecule type" value="Genomic_DNA"/>
</dbReference>